<keyword evidence="5 11" id="KW-1133">Transmembrane helix</keyword>
<feature type="transmembrane region" description="Helical" evidence="11">
    <location>
        <begin position="135"/>
        <end position="157"/>
    </location>
</feature>
<dbReference type="GO" id="GO:1902600">
    <property type="term" value="P:proton transmembrane transport"/>
    <property type="evidence" value="ECO:0007669"/>
    <property type="project" value="InterPro"/>
</dbReference>
<organism evidence="13 14">
    <name type="scientific">Rhizoctonia solani</name>
    <dbReference type="NCBI Taxonomy" id="456999"/>
    <lineage>
        <taxon>Eukaryota</taxon>
        <taxon>Fungi</taxon>
        <taxon>Dikarya</taxon>
        <taxon>Basidiomycota</taxon>
        <taxon>Agaricomycotina</taxon>
        <taxon>Agaricomycetes</taxon>
        <taxon>Cantharellales</taxon>
        <taxon>Ceratobasidiaceae</taxon>
        <taxon>Rhizoctonia</taxon>
    </lineage>
</organism>
<sequence length="567" mass="60663">MTGESLIHSDGYSLPFIEPHTPELLIIGSFLYLLNVIHGVFEFLFGAGLVGQLVLGAIYCVPLGDILPIDIQTSLGAIGYWGLLLLIVEGGLGTRFDILTKRNNLILCLLVALSGICLPIGFGMSTLYFGYKYTILESFVIGAALSVTSLGTTIAIMSSISIDAPEKSDGDTLLGQQSTSQKSSSNIGDTRVGTILMGAAVIDDVPGLVISSVVSDLGSANALSKLSAWDIARPIATSVALLLVTAVLAKFIAPLFVKRLSSVLYDGQQPLQPSKDISETEYDQPSEKKDSSVSQSYQAGASPDSKQSPGFEQASPTANNQGHSNQRLKAWCDRLPSPVRSQFPNIALFLFISVIFVYITIAHYIGSSRLIGAFCAGSLMSHAWKLIQQHTKCDAHSVWSPHASFKRIEPVQAYILAPFFFASIGAAIPVRSLFQATTAWRGILFSALMIVAKLLAGGWLPIWAALERRWPLRRISDQESLSEATPSASPAWPAGMLVGLALVTRGEIGLLILNIAKAQELVGDEGFSVGIWAVVLSTLVGPIGVGTLLRTRAVNWIIRGPWGLPPS</sequence>
<feature type="non-terminal residue" evidence="13">
    <location>
        <position position="1"/>
    </location>
</feature>
<comment type="subcellular location">
    <subcellularLocation>
        <location evidence="1">Membrane</location>
        <topology evidence="1">Multi-pass membrane protein</topology>
    </subcellularLocation>
</comment>
<feature type="transmembrane region" description="Helical" evidence="11">
    <location>
        <begin position="411"/>
        <end position="430"/>
    </location>
</feature>
<protein>
    <submittedName>
        <fullName evidence="13">Sodium/hydrogen exchanger family</fullName>
    </submittedName>
</protein>
<dbReference type="AlphaFoldDB" id="A0A8H7HGS8"/>
<feature type="transmembrane region" description="Helical" evidence="11">
    <location>
        <begin position="527"/>
        <end position="549"/>
    </location>
</feature>
<keyword evidence="8 11" id="KW-0472">Membrane</keyword>
<feature type="transmembrane region" description="Helical" evidence="11">
    <location>
        <begin position="442"/>
        <end position="466"/>
    </location>
</feature>
<accession>A0A8H7HGS8</accession>
<evidence type="ECO:0000256" key="7">
    <source>
        <dbReference type="ARBA" id="ARBA00023065"/>
    </source>
</evidence>
<dbReference type="PANTHER" id="PTHR43562">
    <property type="entry name" value="NAPA-TYPE SODIUM/HYDROGEN ANTIPORTER"/>
    <property type="match status" value="1"/>
</dbReference>
<evidence type="ECO:0000256" key="10">
    <source>
        <dbReference type="SAM" id="MobiDB-lite"/>
    </source>
</evidence>
<evidence type="ECO:0000256" key="5">
    <source>
        <dbReference type="ARBA" id="ARBA00022989"/>
    </source>
</evidence>
<feature type="transmembrane region" description="Helical" evidence="11">
    <location>
        <begin position="71"/>
        <end position="92"/>
    </location>
</feature>
<feature type="transmembrane region" description="Helical" evidence="11">
    <location>
        <begin position="104"/>
        <end position="129"/>
    </location>
</feature>
<keyword evidence="9" id="KW-0739">Sodium transport</keyword>
<feature type="domain" description="Cation/H+ exchanger transmembrane" evidence="12">
    <location>
        <begin position="342"/>
        <end position="550"/>
    </location>
</feature>
<proteinExistence type="predicted"/>
<feature type="region of interest" description="Disordered" evidence="10">
    <location>
        <begin position="274"/>
        <end position="323"/>
    </location>
</feature>
<keyword evidence="4 11" id="KW-0812">Transmembrane</keyword>
<dbReference type="EMBL" id="JACYCD010000692">
    <property type="protein sequence ID" value="KAF8688598.1"/>
    <property type="molecule type" value="Genomic_DNA"/>
</dbReference>
<evidence type="ECO:0000256" key="2">
    <source>
        <dbReference type="ARBA" id="ARBA00022448"/>
    </source>
</evidence>
<feature type="transmembrane region" description="Helical" evidence="11">
    <location>
        <begin position="235"/>
        <end position="257"/>
    </location>
</feature>
<dbReference type="OrthoDB" id="1288932at2759"/>
<comment type="caution">
    <text evidence="13">The sequence shown here is derived from an EMBL/GenBank/DDBJ whole genome shotgun (WGS) entry which is preliminary data.</text>
</comment>
<feature type="transmembrane region" description="Helical" evidence="11">
    <location>
        <begin position="30"/>
        <end position="59"/>
    </location>
</feature>
<dbReference type="PANTHER" id="PTHR43562:SF3">
    <property type="entry name" value="SODIUM ION_PROTON EXCHANGER (EUROFUNG)"/>
    <property type="match status" value="1"/>
</dbReference>
<evidence type="ECO:0000256" key="11">
    <source>
        <dbReference type="SAM" id="Phobius"/>
    </source>
</evidence>
<evidence type="ECO:0000259" key="12">
    <source>
        <dbReference type="Pfam" id="PF00999"/>
    </source>
</evidence>
<dbReference type="GO" id="GO:0016020">
    <property type="term" value="C:membrane"/>
    <property type="evidence" value="ECO:0007669"/>
    <property type="project" value="UniProtKB-SubCell"/>
</dbReference>
<dbReference type="Proteomes" id="UP000602905">
    <property type="component" value="Unassembled WGS sequence"/>
</dbReference>
<feature type="transmembrane region" description="Helical" evidence="11">
    <location>
        <begin position="346"/>
        <end position="365"/>
    </location>
</feature>
<keyword evidence="3" id="KW-0050">Antiport</keyword>
<evidence type="ECO:0000313" key="14">
    <source>
        <dbReference type="Proteomes" id="UP000602905"/>
    </source>
</evidence>
<keyword evidence="2" id="KW-0813">Transport</keyword>
<dbReference type="Pfam" id="PF00999">
    <property type="entry name" value="Na_H_Exchanger"/>
    <property type="match status" value="2"/>
</dbReference>
<name>A0A8H7HGS8_9AGAM</name>
<evidence type="ECO:0000256" key="6">
    <source>
        <dbReference type="ARBA" id="ARBA00023053"/>
    </source>
</evidence>
<evidence type="ECO:0000256" key="3">
    <source>
        <dbReference type="ARBA" id="ARBA00022449"/>
    </source>
</evidence>
<gene>
    <name evidence="13" type="ORF">RHS03_09610</name>
</gene>
<reference evidence="13" key="1">
    <citation type="submission" date="2020-09" db="EMBL/GenBank/DDBJ databases">
        <title>Comparative genome analyses of four rice-infecting Rhizoctonia solani isolates reveal extensive enrichment of homogalacturonan modification genes.</title>
        <authorList>
            <person name="Lee D.-Y."/>
            <person name="Jeon J."/>
            <person name="Kim K.-T."/>
            <person name="Cheong K."/>
            <person name="Song H."/>
            <person name="Choi G."/>
            <person name="Ko J."/>
            <person name="Opiyo S.O."/>
            <person name="Zuo S."/>
            <person name="Madhav S."/>
            <person name="Lee Y.-H."/>
            <person name="Wang G.-L."/>
        </authorList>
    </citation>
    <scope>NUCLEOTIDE SEQUENCE</scope>
    <source>
        <strain evidence="13">AG1-IA WGL</strain>
    </source>
</reference>
<dbReference type="InterPro" id="IPR006153">
    <property type="entry name" value="Cation/H_exchanger_TM"/>
</dbReference>
<evidence type="ECO:0000256" key="8">
    <source>
        <dbReference type="ARBA" id="ARBA00023136"/>
    </source>
</evidence>
<dbReference type="Gene3D" id="1.20.1530.20">
    <property type="match status" value="2"/>
</dbReference>
<dbReference type="GO" id="GO:0015297">
    <property type="term" value="F:antiporter activity"/>
    <property type="evidence" value="ECO:0007669"/>
    <property type="project" value="UniProtKB-KW"/>
</dbReference>
<evidence type="ECO:0000256" key="9">
    <source>
        <dbReference type="ARBA" id="ARBA00023201"/>
    </source>
</evidence>
<dbReference type="InterPro" id="IPR038770">
    <property type="entry name" value="Na+/solute_symporter_sf"/>
</dbReference>
<evidence type="ECO:0000256" key="4">
    <source>
        <dbReference type="ARBA" id="ARBA00022692"/>
    </source>
</evidence>
<keyword evidence="6" id="KW-0915">Sodium</keyword>
<feature type="domain" description="Cation/H+ exchanger transmembrane" evidence="12">
    <location>
        <begin position="48"/>
        <end position="260"/>
    </location>
</feature>
<evidence type="ECO:0000256" key="1">
    <source>
        <dbReference type="ARBA" id="ARBA00004141"/>
    </source>
</evidence>
<feature type="compositionally biased region" description="Polar residues" evidence="10">
    <location>
        <begin position="292"/>
        <end position="323"/>
    </location>
</feature>
<dbReference type="GO" id="GO:0006814">
    <property type="term" value="P:sodium ion transport"/>
    <property type="evidence" value="ECO:0007669"/>
    <property type="project" value="UniProtKB-KW"/>
</dbReference>
<keyword evidence="7" id="KW-0406">Ion transport</keyword>
<evidence type="ECO:0000313" key="13">
    <source>
        <dbReference type="EMBL" id="KAF8688598.1"/>
    </source>
</evidence>